<gene>
    <name evidence="1" type="ORF">UR91_C0049G0001</name>
</gene>
<feature type="non-terminal residue" evidence="1">
    <location>
        <position position="36"/>
    </location>
</feature>
<evidence type="ECO:0000313" key="2">
    <source>
        <dbReference type="Proteomes" id="UP000034798"/>
    </source>
</evidence>
<dbReference type="Proteomes" id="UP000034798">
    <property type="component" value="Unassembled WGS sequence"/>
</dbReference>
<name>A0A0G0DFF6_9BACT</name>
<comment type="caution">
    <text evidence="1">The sequence shown here is derived from an EMBL/GenBank/DDBJ whole genome shotgun (WGS) entry which is preliminary data.</text>
</comment>
<reference evidence="1 2" key="1">
    <citation type="journal article" date="2015" name="Nature">
        <title>rRNA introns, odd ribosomes, and small enigmatic genomes across a large radiation of phyla.</title>
        <authorList>
            <person name="Brown C.T."/>
            <person name="Hug L.A."/>
            <person name="Thomas B.C."/>
            <person name="Sharon I."/>
            <person name="Castelle C.J."/>
            <person name="Singh A."/>
            <person name="Wilkins M.J."/>
            <person name="Williams K.H."/>
            <person name="Banfield J.F."/>
        </authorList>
    </citation>
    <scope>NUCLEOTIDE SEQUENCE [LARGE SCALE GENOMIC DNA]</scope>
</reference>
<accession>A0A0G0DFF6</accession>
<dbReference type="EMBL" id="LBQZ01000049">
    <property type="protein sequence ID" value="KKP87416.1"/>
    <property type="molecule type" value="Genomic_DNA"/>
</dbReference>
<proteinExistence type="predicted"/>
<organism evidence="1 2">
    <name type="scientific">Candidatus Nomurabacteria bacterium GW2011_GWC2_35_8</name>
    <dbReference type="NCBI Taxonomy" id="1618752"/>
    <lineage>
        <taxon>Bacteria</taxon>
        <taxon>Candidatus Nomuraibacteriota</taxon>
    </lineage>
</organism>
<evidence type="ECO:0000313" key="1">
    <source>
        <dbReference type="EMBL" id="KKP87416.1"/>
    </source>
</evidence>
<dbReference type="AlphaFoldDB" id="A0A0G0DFF6"/>
<sequence length="36" mass="4046">MDRTRACGVCDVGSIPTEGTKTELNGFFKARRWDAR</sequence>
<protein>
    <submittedName>
        <fullName evidence="1">Uncharacterized protein</fullName>
    </submittedName>
</protein>